<protein>
    <submittedName>
        <fullName evidence="3">CHASE2 domain-containing protein</fullName>
    </submittedName>
</protein>
<dbReference type="EMBL" id="CP034562">
    <property type="protein sequence ID" value="AZQ64241.1"/>
    <property type="molecule type" value="Genomic_DNA"/>
</dbReference>
<evidence type="ECO:0000259" key="2">
    <source>
        <dbReference type="SMART" id="SM01080"/>
    </source>
</evidence>
<reference evidence="3 4" key="1">
    <citation type="submission" date="2018-12" db="EMBL/GenBank/DDBJ databases">
        <title>Flammeovirga pectinis sp. nov., isolated from the gut of the Korean scallop, Patinopecten yessoensis.</title>
        <authorList>
            <person name="Bae J.-W."/>
            <person name="Jeong Y.-S."/>
            <person name="Kang W."/>
        </authorList>
    </citation>
    <scope>NUCLEOTIDE SEQUENCE [LARGE SCALE GENOMIC DNA]</scope>
    <source>
        <strain evidence="3 4">L12M1</strain>
    </source>
</reference>
<evidence type="ECO:0000256" key="1">
    <source>
        <dbReference type="SAM" id="Phobius"/>
    </source>
</evidence>
<dbReference type="Proteomes" id="UP000267268">
    <property type="component" value="Chromosome 1"/>
</dbReference>
<dbReference type="OrthoDB" id="1403562at2"/>
<keyword evidence="1" id="KW-0472">Membrane</keyword>
<feature type="transmembrane region" description="Helical" evidence="1">
    <location>
        <begin position="343"/>
        <end position="366"/>
    </location>
</feature>
<keyword evidence="1" id="KW-1133">Transmembrane helix</keyword>
<accession>A0A3Q9FRF2</accession>
<dbReference type="KEGG" id="fll:EI427_19065"/>
<dbReference type="InterPro" id="IPR007890">
    <property type="entry name" value="CHASE2"/>
</dbReference>
<feature type="domain" description="CHASE2" evidence="2">
    <location>
        <begin position="42"/>
        <end position="326"/>
    </location>
</feature>
<name>A0A3Q9FRF2_9BACT</name>
<keyword evidence="4" id="KW-1185">Reference proteome</keyword>
<dbReference type="RefSeq" id="WP_126617732.1">
    <property type="nucleotide sequence ID" value="NZ_CP034562.1"/>
</dbReference>
<feature type="transmembrane region" description="Helical" evidence="1">
    <location>
        <begin position="310"/>
        <end position="331"/>
    </location>
</feature>
<sequence>MTKIKLFNKDALFATIFVFAFMGLLQVSNIQVEIFNVFEQVFENFELTDIYYSKLRDNKKESFEKDIVLVNIGNLDRKGIAKQIMRLADAQPKVMGIDATFVGPRPKDPVGDFMLAQALNRVGKTFVMASAPADWNKDKAMFDTLNLPYAPFVANTDHGHVFTGVLTDEIFTTWRDIPVYVDFENGDREYALSVKIAEKFDAEKTKKFLDRKNEKETIYFKGNLDKYIKLDLSDFKDESRDFAFVKDKIVLLGYMGNEYTDGFWDADKFFTPLNKNVVGRGYPDMYGVVVHANVISMILDESYIDVMPDWLSYFLAFLMCYLNAVIFMWIVENRSLSVWYNAITKSIQLIEAIVILSLTMLLFGTFNYHANFTLLFLVVILSGDLIEIFSEILLRVFYGVKKKWKKKI</sequence>
<keyword evidence="1" id="KW-0812">Transmembrane</keyword>
<feature type="transmembrane region" description="Helical" evidence="1">
    <location>
        <begin position="372"/>
        <end position="398"/>
    </location>
</feature>
<dbReference type="Pfam" id="PF05226">
    <property type="entry name" value="CHASE2"/>
    <property type="match status" value="1"/>
</dbReference>
<evidence type="ECO:0000313" key="3">
    <source>
        <dbReference type="EMBL" id="AZQ64241.1"/>
    </source>
</evidence>
<dbReference type="SMART" id="SM01080">
    <property type="entry name" value="CHASE2"/>
    <property type="match status" value="1"/>
</dbReference>
<proteinExistence type="predicted"/>
<evidence type="ECO:0000313" key="4">
    <source>
        <dbReference type="Proteomes" id="UP000267268"/>
    </source>
</evidence>
<dbReference type="AlphaFoldDB" id="A0A3Q9FRF2"/>
<gene>
    <name evidence="3" type="ORF">EI427_19065</name>
</gene>
<organism evidence="3 4">
    <name type="scientific">Flammeovirga pectinis</name>
    <dbReference type="NCBI Taxonomy" id="2494373"/>
    <lineage>
        <taxon>Bacteria</taxon>
        <taxon>Pseudomonadati</taxon>
        <taxon>Bacteroidota</taxon>
        <taxon>Cytophagia</taxon>
        <taxon>Cytophagales</taxon>
        <taxon>Flammeovirgaceae</taxon>
        <taxon>Flammeovirga</taxon>
    </lineage>
</organism>